<dbReference type="Proteomes" id="UP001220377">
    <property type="component" value="Chromosome"/>
</dbReference>
<feature type="transmembrane region" description="Helical" evidence="7">
    <location>
        <begin position="240"/>
        <end position="257"/>
    </location>
</feature>
<evidence type="ECO:0000313" key="9">
    <source>
        <dbReference type="Proteomes" id="UP001220377"/>
    </source>
</evidence>
<dbReference type="InterPro" id="IPR037294">
    <property type="entry name" value="ABC_BtuC-like"/>
</dbReference>
<evidence type="ECO:0000256" key="7">
    <source>
        <dbReference type="SAM" id="Phobius"/>
    </source>
</evidence>
<dbReference type="PANTHER" id="PTHR30477">
    <property type="entry name" value="ABC-TRANSPORTER METAL-BINDING PROTEIN"/>
    <property type="match status" value="1"/>
</dbReference>
<dbReference type="Pfam" id="PF00950">
    <property type="entry name" value="ABC-3"/>
    <property type="match status" value="1"/>
</dbReference>
<dbReference type="EMBL" id="CP117884">
    <property type="protein sequence ID" value="WDF83009.1"/>
    <property type="molecule type" value="Genomic_DNA"/>
</dbReference>
<dbReference type="Gene3D" id="1.10.3470.10">
    <property type="entry name" value="ABC transporter involved in vitamin B12 uptake, BtuC"/>
    <property type="match status" value="1"/>
</dbReference>
<evidence type="ECO:0000256" key="1">
    <source>
        <dbReference type="ARBA" id="ARBA00004141"/>
    </source>
</evidence>
<feature type="transmembrane region" description="Helical" evidence="7">
    <location>
        <begin position="191"/>
        <end position="208"/>
    </location>
</feature>
<feature type="transmembrane region" description="Helical" evidence="7">
    <location>
        <begin position="85"/>
        <end position="104"/>
    </location>
</feature>
<evidence type="ECO:0000256" key="5">
    <source>
        <dbReference type="ARBA" id="ARBA00023136"/>
    </source>
</evidence>
<feature type="transmembrane region" description="Helical" evidence="7">
    <location>
        <begin position="12"/>
        <end position="30"/>
    </location>
</feature>
<gene>
    <name evidence="8" type="ORF">PQ472_01835</name>
</gene>
<evidence type="ECO:0000256" key="2">
    <source>
        <dbReference type="ARBA" id="ARBA00008034"/>
    </source>
</evidence>
<keyword evidence="4 7" id="KW-1133">Transmembrane helix</keyword>
<keyword evidence="9" id="KW-1185">Reference proteome</keyword>
<evidence type="ECO:0000256" key="6">
    <source>
        <dbReference type="RuleBase" id="RU003943"/>
    </source>
</evidence>
<dbReference type="InterPro" id="IPR001626">
    <property type="entry name" value="ABC_TroCD"/>
</dbReference>
<reference evidence="8 9" key="1">
    <citation type="submission" date="2023-02" db="EMBL/GenBank/DDBJ databases">
        <title>Genome sequence of Lacticaseibacillus sp. KACC 23028.</title>
        <authorList>
            <person name="Kim S."/>
            <person name="Heo J."/>
            <person name="Kwon S.-W."/>
        </authorList>
    </citation>
    <scope>NUCLEOTIDE SEQUENCE [LARGE SCALE GENOMIC DNA]</scope>
    <source>
        <strain evidence="8 9">KACC 23028</strain>
    </source>
</reference>
<evidence type="ECO:0000313" key="8">
    <source>
        <dbReference type="EMBL" id="WDF83009.1"/>
    </source>
</evidence>
<keyword evidence="6" id="KW-0813">Transport</keyword>
<evidence type="ECO:0000256" key="3">
    <source>
        <dbReference type="ARBA" id="ARBA00022692"/>
    </source>
</evidence>
<keyword evidence="3 6" id="KW-0812">Transmembrane</keyword>
<sequence>MMSYPFMQNAFIAGGFVAIVSAFVGVFVVARGMTFLTHVLSEIGFAGASFALFAGWSPLLGMMLFNVVATLSVGQLERRAKQTDLVTAAVSSIAIGLGVAFLTLSGKSGSGAMSILFGSIFSLSRSEVHMLVILSVVVLAMILLLLRPLRHFAFDAATADYTLAHPQVLTAVFTVIVAVVVAASAQAVGSLLIFVLVTLPAGAALRFGRSIWQMLTLAVLFAVGGMYAALVIAYWTNLPVSVYLALIEAGIYLVSLLKK</sequence>
<dbReference type="RefSeq" id="WP_274260855.1">
    <property type="nucleotide sequence ID" value="NZ_CP117884.1"/>
</dbReference>
<feature type="transmembrane region" description="Helical" evidence="7">
    <location>
        <begin position="167"/>
        <end position="185"/>
    </location>
</feature>
<evidence type="ECO:0000256" key="4">
    <source>
        <dbReference type="ARBA" id="ARBA00022989"/>
    </source>
</evidence>
<proteinExistence type="inferred from homology"/>
<organism evidence="8 9">
    <name type="scientific">Lacticaseibacillus pabuli</name>
    <dbReference type="NCBI Taxonomy" id="3025672"/>
    <lineage>
        <taxon>Bacteria</taxon>
        <taxon>Bacillati</taxon>
        <taxon>Bacillota</taxon>
        <taxon>Bacilli</taxon>
        <taxon>Lactobacillales</taxon>
        <taxon>Lactobacillaceae</taxon>
        <taxon>Lacticaseibacillus</taxon>
    </lineage>
</organism>
<dbReference type="PANTHER" id="PTHR30477:SF0">
    <property type="entry name" value="METAL TRANSPORT SYSTEM MEMBRANE PROTEIN TM_0125-RELATED"/>
    <property type="match status" value="1"/>
</dbReference>
<feature type="transmembrane region" description="Helical" evidence="7">
    <location>
        <begin position="215"/>
        <end position="234"/>
    </location>
</feature>
<feature type="transmembrane region" description="Helical" evidence="7">
    <location>
        <begin position="50"/>
        <end position="73"/>
    </location>
</feature>
<protein>
    <submittedName>
        <fullName evidence="8">Metal ABC transporter permease</fullName>
    </submittedName>
</protein>
<keyword evidence="5 7" id="KW-0472">Membrane</keyword>
<accession>A0ABY7WS56</accession>
<comment type="subcellular location">
    <subcellularLocation>
        <location evidence="6">Cell membrane</location>
        <topology evidence="6">Multi-pass membrane protein</topology>
    </subcellularLocation>
    <subcellularLocation>
        <location evidence="1">Membrane</location>
        <topology evidence="1">Multi-pass membrane protein</topology>
    </subcellularLocation>
</comment>
<comment type="similarity">
    <text evidence="2 6">Belongs to the ABC-3 integral membrane protein family.</text>
</comment>
<dbReference type="SUPFAM" id="SSF81345">
    <property type="entry name" value="ABC transporter involved in vitamin B12 uptake, BtuC"/>
    <property type="match status" value="1"/>
</dbReference>
<name>A0ABY7WS56_9LACO</name>
<feature type="transmembrane region" description="Helical" evidence="7">
    <location>
        <begin position="128"/>
        <end position="146"/>
    </location>
</feature>